<keyword evidence="3 6" id="KW-0378">Hydrolase</keyword>
<dbReference type="Pfam" id="PF01435">
    <property type="entry name" value="Peptidase_M48"/>
    <property type="match status" value="1"/>
</dbReference>
<evidence type="ECO:0000256" key="1">
    <source>
        <dbReference type="ARBA" id="ARBA00022670"/>
    </source>
</evidence>
<dbReference type="PANTHER" id="PTHR22726">
    <property type="entry name" value="METALLOENDOPEPTIDASE OMA1"/>
    <property type="match status" value="1"/>
</dbReference>
<dbReference type="STRING" id="4565.A0A3B6PVB7"/>
<evidence type="ECO:0000256" key="2">
    <source>
        <dbReference type="ARBA" id="ARBA00022723"/>
    </source>
</evidence>
<reference evidence="10" key="1">
    <citation type="submission" date="2018-08" db="EMBL/GenBank/DDBJ databases">
        <authorList>
            <person name="Rossello M."/>
        </authorList>
    </citation>
    <scope>NUCLEOTIDE SEQUENCE [LARGE SCALE GENOMIC DNA]</scope>
    <source>
        <strain evidence="10">cv. Chinese Spring</strain>
    </source>
</reference>
<protein>
    <recommendedName>
        <fullName evidence="9">Peptidase M48 domain-containing protein</fullName>
    </recommendedName>
</protein>
<keyword evidence="2" id="KW-0479">Metal-binding</keyword>
<sequence length="416" mass="45957">MGAFIRNLRPALSGLLRSKPAIRTPLPLPSSTAPRPRCYHAPSTRRSHEALRSPPGLGRLFQRDSLVRRPPPSTSLHAPAVQLPRPRHYSSSRPRSSSDVKSHIGFAGVVIIVGGAVTICYGTFETVPYTNRRHFIFRANITHSGELKLGDWIFTGEKKKLGDKVLPPSHPAFVRVSGIATEIIRAAARSLAIHDDNKLLEDKLLDGEIWVGDAAPSPKKKARWGAPRQPTTKHLDGFKWEVIVVNNKQVNAMCAPGGKIIVYTGLLDKFSTDAEIAAVLGHEVAHAIARHTAEGLTKNMWILMLTVFLGIFIDEPKMIDKLAKYLLSLPFSRKMEIEADHIGILLLAAAGFDPRIAPKVHEKLGELGGNSSSLKEYMSTHPCSKKRTRLLLDSKVMDKAMALYTEARARKEEIDR</sequence>
<organism evidence="10">
    <name type="scientific">Triticum aestivum</name>
    <name type="common">Wheat</name>
    <dbReference type="NCBI Taxonomy" id="4565"/>
    <lineage>
        <taxon>Eukaryota</taxon>
        <taxon>Viridiplantae</taxon>
        <taxon>Streptophyta</taxon>
        <taxon>Embryophyta</taxon>
        <taxon>Tracheophyta</taxon>
        <taxon>Spermatophyta</taxon>
        <taxon>Magnoliopsida</taxon>
        <taxon>Liliopsida</taxon>
        <taxon>Poales</taxon>
        <taxon>Poaceae</taxon>
        <taxon>BOP clade</taxon>
        <taxon>Pooideae</taxon>
        <taxon>Triticodae</taxon>
        <taxon>Triticeae</taxon>
        <taxon>Triticinae</taxon>
        <taxon>Triticum</taxon>
    </lineage>
</organism>
<evidence type="ECO:0000256" key="3">
    <source>
        <dbReference type="ARBA" id="ARBA00022801"/>
    </source>
</evidence>
<dbReference type="EnsemblPlants" id="TraesCS6B02G444300.1">
    <property type="protein sequence ID" value="TraesCS6B02G444300.1"/>
    <property type="gene ID" value="TraesCS6B02G444300"/>
</dbReference>
<comment type="cofactor">
    <cofactor evidence="6">
        <name>Zn(2+)</name>
        <dbReference type="ChEBI" id="CHEBI:29105"/>
    </cofactor>
    <text evidence="6">Binds 1 zinc ion per subunit.</text>
</comment>
<keyword evidence="8" id="KW-0812">Transmembrane</keyword>
<dbReference type="GO" id="GO:0016020">
    <property type="term" value="C:membrane"/>
    <property type="evidence" value="ECO:0000318"/>
    <property type="project" value="GO_Central"/>
</dbReference>
<dbReference type="AlphaFoldDB" id="A0A3B6PVB7"/>
<dbReference type="SMR" id="A0A3B6PVB7"/>
<dbReference type="InterPro" id="IPR051156">
    <property type="entry name" value="Mito/Outer_Membr_Metalloprot"/>
</dbReference>
<reference evidence="10" key="2">
    <citation type="submission" date="2018-10" db="UniProtKB">
        <authorList>
            <consortium name="EnsemblPlants"/>
        </authorList>
    </citation>
    <scope>IDENTIFICATION</scope>
</reference>
<name>A0A3B6PVB7_WHEAT</name>
<dbReference type="CDD" id="cd07331">
    <property type="entry name" value="M48C_Oma1_like"/>
    <property type="match status" value="1"/>
</dbReference>
<evidence type="ECO:0000256" key="6">
    <source>
        <dbReference type="RuleBase" id="RU003983"/>
    </source>
</evidence>
<proteinExistence type="inferred from homology"/>
<evidence type="ECO:0000313" key="11">
    <source>
        <dbReference type="Proteomes" id="UP000019116"/>
    </source>
</evidence>
<dbReference type="InterPro" id="IPR001915">
    <property type="entry name" value="Peptidase_M48"/>
</dbReference>
<evidence type="ECO:0000256" key="5">
    <source>
        <dbReference type="ARBA" id="ARBA00023049"/>
    </source>
</evidence>
<feature type="region of interest" description="Disordered" evidence="7">
    <location>
        <begin position="23"/>
        <end position="100"/>
    </location>
</feature>
<dbReference type="Proteomes" id="UP000019116">
    <property type="component" value="Chromosome 6B"/>
</dbReference>
<dbReference type="Gramene" id="TraesCS6B02G444300.1">
    <property type="protein sequence ID" value="TraesCS6B02G444300.1"/>
    <property type="gene ID" value="TraesCS6B02G444300"/>
</dbReference>
<keyword evidence="5 6" id="KW-0482">Metalloprotease</keyword>
<feature type="domain" description="Peptidase M48" evidence="9">
    <location>
        <begin position="238"/>
        <end position="391"/>
    </location>
</feature>
<accession>A0A3B6PVB7</accession>
<dbReference type="Gene3D" id="3.30.2010.10">
    <property type="entry name" value="Metalloproteases ('zincins'), catalytic domain"/>
    <property type="match status" value="1"/>
</dbReference>
<feature type="transmembrane region" description="Helical" evidence="8">
    <location>
        <begin position="103"/>
        <end position="124"/>
    </location>
</feature>
<evidence type="ECO:0000256" key="7">
    <source>
        <dbReference type="SAM" id="MobiDB-lite"/>
    </source>
</evidence>
<dbReference type="OrthoDB" id="1418575at2759"/>
<comment type="similarity">
    <text evidence="6">Belongs to the peptidase M48 family.</text>
</comment>
<dbReference type="Gramene" id="TraesCS6B03G1238200.1">
    <property type="protein sequence ID" value="TraesCS6B03G1238200.1.CDS"/>
    <property type="gene ID" value="TraesCS6B03G1238200"/>
</dbReference>
<dbReference type="GO" id="GO:0051603">
    <property type="term" value="P:proteolysis involved in protein catabolic process"/>
    <property type="evidence" value="ECO:0000318"/>
    <property type="project" value="GO_Central"/>
</dbReference>
<dbReference type="PANTHER" id="PTHR22726:SF1">
    <property type="entry name" value="METALLOENDOPEPTIDASE OMA1, MITOCHONDRIAL"/>
    <property type="match status" value="1"/>
</dbReference>
<dbReference type="GO" id="GO:0004222">
    <property type="term" value="F:metalloendopeptidase activity"/>
    <property type="evidence" value="ECO:0000318"/>
    <property type="project" value="GO_Central"/>
</dbReference>
<dbReference type="GO" id="GO:0046872">
    <property type="term" value="F:metal ion binding"/>
    <property type="evidence" value="ECO:0007669"/>
    <property type="project" value="UniProtKB-KW"/>
</dbReference>
<keyword evidence="1 6" id="KW-0645">Protease</keyword>
<keyword evidence="8" id="KW-1133">Transmembrane helix</keyword>
<evidence type="ECO:0000256" key="4">
    <source>
        <dbReference type="ARBA" id="ARBA00022833"/>
    </source>
</evidence>
<evidence type="ECO:0000256" key="8">
    <source>
        <dbReference type="SAM" id="Phobius"/>
    </source>
</evidence>
<evidence type="ECO:0000313" key="10">
    <source>
        <dbReference type="EnsemblPlants" id="TraesCS6B02G444300.1"/>
    </source>
</evidence>
<keyword evidence="4 6" id="KW-0862">Zinc</keyword>
<evidence type="ECO:0000259" key="9">
    <source>
        <dbReference type="Pfam" id="PF01435"/>
    </source>
</evidence>
<keyword evidence="8" id="KW-0472">Membrane</keyword>
<keyword evidence="11" id="KW-1185">Reference proteome</keyword>